<evidence type="ECO:0008006" key="3">
    <source>
        <dbReference type="Google" id="ProtNLM"/>
    </source>
</evidence>
<proteinExistence type="predicted"/>
<dbReference type="Proteomes" id="UP000254065">
    <property type="component" value="Unassembled WGS sequence"/>
</dbReference>
<name>A0A378R5P3_9GAMM</name>
<sequence length="142" mass="16230">MGHLFFMNNINFIKYLQKLTNDRFALICLAHNEYRTFHALLLATFTGLDSQQIIHTSNPTTDWYLLGTDGCHLCHTSHALLTQARAIHPRMPAVHVLDLADSEELIDHLGTLIPILLTPTRLLCYPFGIMDIVHLLPNNHHR</sequence>
<evidence type="ECO:0000313" key="1">
    <source>
        <dbReference type="EMBL" id="STZ09210.1"/>
    </source>
</evidence>
<accession>A0A378R5P3</accession>
<dbReference type="AlphaFoldDB" id="A0A378R5P3"/>
<dbReference type="Gene3D" id="3.40.30.10">
    <property type="entry name" value="Glutaredoxin"/>
    <property type="match status" value="1"/>
</dbReference>
<reference evidence="1 2" key="1">
    <citation type="submission" date="2018-06" db="EMBL/GenBank/DDBJ databases">
        <authorList>
            <consortium name="Pathogen Informatics"/>
            <person name="Doyle S."/>
        </authorList>
    </citation>
    <scope>NUCLEOTIDE SEQUENCE [LARGE SCALE GENOMIC DNA]</scope>
    <source>
        <strain evidence="1 2">NCTC12877</strain>
    </source>
</reference>
<gene>
    <name evidence="1" type="ORF">NCTC12877_02221</name>
</gene>
<protein>
    <recommendedName>
        <fullName evidence="3">Glutaredoxin-like domain (DUF836)</fullName>
    </recommendedName>
</protein>
<dbReference type="EMBL" id="UGQB01000004">
    <property type="protein sequence ID" value="STZ09210.1"/>
    <property type="molecule type" value="Genomic_DNA"/>
</dbReference>
<evidence type="ECO:0000313" key="2">
    <source>
        <dbReference type="Proteomes" id="UP000254065"/>
    </source>
</evidence>
<dbReference type="STRING" id="1122244.GCA_000426885_00991"/>
<organism evidence="1 2">
    <name type="scientific">Moraxella caprae</name>
    <dbReference type="NCBI Taxonomy" id="90240"/>
    <lineage>
        <taxon>Bacteria</taxon>
        <taxon>Pseudomonadati</taxon>
        <taxon>Pseudomonadota</taxon>
        <taxon>Gammaproteobacteria</taxon>
        <taxon>Moraxellales</taxon>
        <taxon>Moraxellaceae</taxon>
        <taxon>Moraxella</taxon>
    </lineage>
</organism>
<keyword evidence="2" id="KW-1185">Reference proteome</keyword>